<protein>
    <submittedName>
        <fullName evidence="1">Uncharacterized protein</fullName>
    </submittedName>
</protein>
<reference evidence="1" key="1">
    <citation type="submission" date="2021-01" db="EMBL/GenBank/DDBJ databases">
        <title>Whole genome shotgun sequence of Actinoplanes ferrugineus NBRC 15555.</title>
        <authorList>
            <person name="Komaki H."/>
            <person name="Tamura T."/>
        </authorList>
    </citation>
    <scope>NUCLEOTIDE SEQUENCE</scope>
    <source>
        <strain evidence="1">NBRC 15555</strain>
    </source>
</reference>
<evidence type="ECO:0000313" key="1">
    <source>
        <dbReference type="EMBL" id="GIE16781.1"/>
    </source>
</evidence>
<sequence length="80" mass="8932">MIELNDFLTDRGHYSNGPCWWNFEFPSGASANVELSSTPFRFDVEVDQGDNDMVTLHGQTTEQVEERLRELAALPAAVAS</sequence>
<gene>
    <name evidence="1" type="ORF">Afe05nite_86210</name>
</gene>
<dbReference type="EMBL" id="BOMM01000100">
    <property type="protein sequence ID" value="GIE16781.1"/>
    <property type="molecule type" value="Genomic_DNA"/>
</dbReference>
<keyword evidence="2" id="KW-1185">Reference proteome</keyword>
<comment type="caution">
    <text evidence="1">The sequence shown here is derived from an EMBL/GenBank/DDBJ whole genome shotgun (WGS) entry which is preliminary data.</text>
</comment>
<accession>A0A919J8G9</accession>
<dbReference type="RefSeq" id="WP_203823102.1">
    <property type="nucleotide sequence ID" value="NZ_BAAABP010000005.1"/>
</dbReference>
<dbReference type="AlphaFoldDB" id="A0A919J8G9"/>
<dbReference type="Proteomes" id="UP000598174">
    <property type="component" value="Unassembled WGS sequence"/>
</dbReference>
<proteinExistence type="predicted"/>
<evidence type="ECO:0000313" key="2">
    <source>
        <dbReference type="Proteomes" id="UP000598174"/>
    </source>
</evidence>
<name>A0A919J8G9_9ACTN</name>
<organism evidence="1 2">
    <name type="scientific">Paractinoplanes ferrugineus</name>
    <dbReference type="NCBI Taxonomy" id="113564"/>
    <lineage>
        <taxon>Bacteria</taxon>
        <taxon>Bacillati</taxon>
        <taxon>Actinomycetota</taxon>
        <taxon>Actinomycetes</taxon>
        <taxon>Micromonosporales</taxon>
        <taxon>Micromonosporaceae</taxon>
        <taxon>Paractinoplanes</taxon>
    </lineage>
</organism>